<dbReference type="InterPro" id="IPR003141">
    <property type="entry name" value="Pol/His_phosphatase_N"/>
</dbReference>
<dbReference type="EMBL" id="SOJT01000117">
    <property type="protein sequence ID" value="TET28788.1"/>
    <property type="molecule type" value="Genomic_DNA"/>
</dbReference>
<dbReference type="GO" id="GO:0004534">
    <property type="term" value="F:5'-3' RNA exonuclease activity"/>
    <property type="evidence" value="ECO:0007669"/>
    <property type="project" value="TreeGrafter"/>
</dbReference>
<dbReference type="Proteomes" id="UP000316517">
    <property type="component" value="Unassembled WGS sequence"/>
</dbReference>
<dbReference type="AlphaFoldDB" id="A0A523TEP2"/>
<evidence type="ECO:0000313" key="3">
    <source>
        <dbReference type="Proteomes" id="UP000316517"/>
    </source>
</evidence>
<organism evidence="2 3">
    <name type="scientific">Aerophobetes bacterium</name>
    <dbReference type="NCBI Taxonomy" id="2030807"/>
    <lineage>
        <taxon>Bacteria</taxon>
        <taxon>Candidatus Aerophobota</taxon>
    </lineage>
</organism>
<dbReference type="PANTHER" id="PTHR42924:SF3">
    <property type="entry name" value="POLYMERASE_HISTIDINOL PHOSPHATASE N-TERMINAL DOMAIN-CONTAINING PROTEIN"/>
    <property type="match status" value="1"/>
</dbReference>
<name>A0A523TEP2_UNCAE</name>
<feature type="domain" description="Polymerase/histidinol phosphatase N-terminal" evidence="1">
    <location>
        <begin position="9"/>
        <end position="77"/>
    </location>
</feature>
<reference evidence="2 3" key="1">
    <citation type="submission" date="2019-03" db="EMBL/GenBank/DDBJ databases">
        <title>Metabolic potential of uncultured bacteria and archaea associated with petroleum seepage in deep-sea sediments.</title>
        <authorList>
            <person name="Dong X."/>
            <person name="Hubert C."/>
        </authorList>
    </citation>
    <scope>NUCLEOTIDE SEQUENCE [LARGE SCALE GENOMIC DNA]</scope>
    <source>
        <strain evidence="2">E44_bin3</strain>
    </source>
</reference>
<dbReference type="SUPFAM" id="SSF89550">
    <property type="entry name" value="PHP domain-like"/>
    <property type="match status" value="1"/>
</dbReference>
<dbReference type="InterPro" id="IPR016195">
    <property type="entry name" value="Pol/histidinol_Pase-like"/>
</dbReference>
<gene>
    <name evidence="2" type="ORF">E3J68_02765</name>
</gene>
<dbReference type="Pfam" id="PF13263">
    <property type="entry name" value="PHP_C"/>
    <property type="match status" value="1"/>
</dbReference>
<comment type="caution">
    <text evidence="2">The sequence shown here is derived from an EMBL/GenBank/DDBJ whole genome shotgun (WGS) entry which is preliminary data.</text>
</comment>
<dbReference type="PANTHER" id="PTHR42924">
    <property type="entry name" value="EXONUCLEASE"/>
    <property type="match status" value="1"/>
</dbReference>
<dbReference type="SMART" id="SM00481">
    <property type="entry name" value="POLIIIAc"/>
    <property type="match status" value="1"/>
</dbReference>
<accession>A0A523TEP2</accession>
<protein>
    <submittedName>
        <fullName evidence="2">PHP domain-containing protein</fullName>
    </submittedName>
</protein>
<dbReference type="CDD" id="cd07432">
    <property type="entry name" value="PHP_HisPPase"/>
    <property type="match status" value="1"/>
</dbReference>
<proteinExistence type="predicted"/>
<sequence>MNCTRKLKADFHIHTQEDPQDRIRYTARELIDYASHRGFDVLAVTNHNVVTYSRELREYAHSKGILLIPGIEISVERKHVILLNREDFNPSQTKTLEDIRQYRRDDSLIIAPHPYFPILQGLRSSLDKAIDIFDAIEYTHFYFKRINFNRKAEQKATSFNLPLLGVSDAHFLRQVGTTYSLIEAEKNTQSVIHAIKKKRIEIISSPMRFTSSNILLGLRHLAGQVFNHKYWFKK</sequence>
<evidence type="ECO:0000313" key="2">
    <source>
        <dbReference type="EMBL" id="TET28788.1"/>
    </source>
</evidence>
<dbReference type="InterPro" id="IPR052018">
    <property type="entry name" value="PHP_domain"/>
</dbReference>
<dbReference type="Gene3D" id="3.20.20.140">
    <property type="entry name" value="Metal-dependent hydrolases"/>
    <property type="match status" value="1"/>
</dbReference>
<dbReference type="GO" id="GO:0035312">
    <property type="term" value="F:5'-3' DNA exonuclease activity"/>
    <property type="evidence" value="ECO:0007669"/>
    <property type="project" value="TreeGrafter"/>
</dbReference>
<evidence type="ECO:0000259" key="1">
    <source>
        <dbReference type="SMART" id="SM00481"/>
    </source>
</evidence>